<dbReference type="Pfam" id="PF00583">
    <property type="entry name" value="Acetyltransf_1"/>
    <property type="match status" value="1"/>
</dbReference>
<keyword evidence="4" id="KW-0012">Acyltransferase</keyword>
<dbReference type="PANTHER" id="PTHR45750">
    <property type="entry name" value="GH11602P"/>
    <property type="match status" value="1"/>
</dbReference>
<evidence type="ECO:0000313" key="4">
    <source>
        <dbReference type="EMBL" id="KAF2824099.1"/>
    </source>
</evidence>
<dbReference type="InterPro" id="IPR037800">
    <property type="entry name" value="GCN5"/>
</dbReference>
<dbReference type="AlphaFoldDB" id="A0A6A6ZU18"/>
<dbReference type="GO" id="GO:0045944">
    <property type="term" value="P:positive regulation of transcription by RNA polymerase II"/>
    <property type="evidence" value="ECO:0007669"/>
    <property type="project" value="TreeGrafter"/>
</dbReference>
<feature type="region of interest" description="Disordered" evidence="2">
    <location>
        <begin position="156"/>
        <end position="184"/>
    </location>
</feature>
<sequence>MLDLLLIQNGQPLAPGRFKKEYEQYGVYSNTLRDQYEKKQAAILPELKIESVVCYMEEYKDDVSSAMRPQVMWKASRRQKDMLHDTNIQEFSDLSPEWRNSFGRESRNPFEIGHEAPPGITEFKPYWDFVGGEWKQLQLYQNEAIPERTLRIAKRAASEELQREPTKSLKDADAPPAELDGQPQDGMAAYIERPAAIEERDGLIEFRVVNNDRSIESTIILTGLINLFQTQLPEMPQTDISRVVYDPNHLSFAILKPGTLEVVGGITIRGFQSHKFAEIVFCAIYSDQQSHGYGADIMAHLKDYIKTASPIEHFLTYADNLAIGYFQKQGFTREITLGVVGVEGRGIGSVD</sequence>
<feature type="compositionally biased region" description="Basic and acidic residues" evidence="2">
    <location>
        <begin position="156"/>
        <end position="173"/>
    </location>
</feature>
<gene>
    <name evidence="4" type="ORF">CC86DRAFT_408209</name>
</gene>
<accession>A0A6A6ZU18</accession>
<dbReference type="InterPro" id="IPR000182">
    <property type="entry name" value="GNAT_dom"/>
</dbReference>
<evidence type="ECO:0000259" key="3">
    <source>
        <dbReference type="PROSITE" id="PS51186"/>
    </source>
</evidence>
<dbReference type="Gene3D" id="3.40.630.30">
    <property type="match status" value="1"/>
</dbReference>
<dbReference type="Proteomes" id="UP000799424">
    <property type="component" value="Unassembled WGS sequence"/>
</dbReference>
<dbReference type="SUPFAM" id="SSF55729">
    <property type="entry name" value="Acyl-CoA N-acyltransferases (Nat)"/>
    <property type="match status" value="1"/>
</dbReference>
<reference evidence="4" key="1">
    <citation type="journal article" date="2020" name="Stud. Mycol.">
        <title>101 Dothideomycetes genomes: a test case for predicting lifestyles and emergence of pathogens.</title>
        <authorList>
            <person name="Haridas S."/>
            <person name="Albert R."/>
            <person name="Binder M."/>
            <person name="Bloem J."/>
            <person name="Labutti K."/>
            <person name="Salamov A."/>
            <person name="Andreopoulos B."/>
            <person name="Baker S."/>
            <person name="Barry K."/>
            <person name="Bills G."/>
            <person name="Bluhm B."/>
            <person name="Cannon C."/>
            <person name="Castanera R."/>
            <person name="Culley D."/>
            <person name="Daum C."/>
            <person name="Ezra D."/>
            <person name="Gonzalez J."/>
            <person name="Henrissat B."/>
            <person name="Kuo A."/>
            <person name="Liang C."/>
            <person name="Lipzen A."/>
            <person name="Lutzoni F."/>
            <person name="Magnuson J."/>
            <person name="Mondo S."/>
            <person name="Nolan M."/>
            <person name="Ohm R."/>
            <person name="Pangilinan J."/>
            <person name="Park H.-J."/>
            <person name="Ramirez L."/>
            <person name="Alfaro M."/>
            <person name="Sun H."/>
            <person name="Tritt A."/>
            <person name="Yoshinaga Y."/>
            <person name="Zwiers L.-H."/>
            <person name="Turgeon B."/>
            <person name="Goodwin S."/>
            <person name="Spatafora J."/>
            <person name="Crous P."/>
            <person name="Grigoriev I."/>
        </authorList>
    </citation>
    <scope>NUCLEOTIDE SEQUENCE</scope>
    <source>
        <strain evidence="4">CBS 113818</strain>
    </source>
</reference>
<keyword evidence="5" id="KW-1185">Reference proteome</keyword>
<evidence type="ECO:0000313" key="5">
    <source>
        <dbReference type="Proteomes" id="UP000799424"/>
    </source>
</evidence>
<dbReference type="GO" id="GO:0000123">
    <property type="term" value="C:histone acetyltransferase complex"/>
    <property type="evidence" value="ECO:0007669"/>
    <property type="project" value="TreeGrafter"/>
</dbReference>
<keyword evidence="1" id="KW-0539">Nucleus</keyword>
<dbReference type="PROSITE" id="PS51186">
    <property type="entry name" value="GNAT"/>
    <property type="match status" value="1"/>
</dbReference>
<evidence type="ECO:0000256" key="1">
    <source>
        <dbReference type="ARBA" id="ARBA00023242"/>
    </source>
</evidence>
<protein>
    <submittedName>
        <fullName evidence="4">Acyl-CoA N-acyltransferase</fullName>
    </submittedName>
</protein>
<dbReference type="OrthoDB" id="1937912at2759"/>
<name>A0A6A6ZU18_9PLEO</name>
<dbReference type="InterPro" id="IPR016181">
    <property type="entry name" value="Acyl_CoA_acyltransferase"/>
</dbReference>
<organism evidence="4 5">
    <name type="scientific">Ophiobolus disseminans</name>
    <dbReference type="NCBI Taxonomy" id="1469910"/>
    <lineage>
        <taxon>Eukaryota</taxon>
        <taxon>Fungi</taxon>
        <taxon>Dikarya</taxon>
        <taxon>Ascomycota</taxon>
        <taxon>Pezizomycotina</taxon>
        <taxon>Dothideomycetes</taxon>
        <taxon>Pleosporomycetidae</taxon>
        <taxon>Pleosporales</taxon>
        <taxon>Pleosporineae</taxon>
        <taxon>Phaeosphaeriaceae</taxon>
        <taxon>Ophiobolus</taxon>
    </lineage>
</organism>
<dbReference type="EMBL" id="MU006230">
    <property type="protein sequence ID" value="KAF2824099.1"/>
    <property type="molecule type" value="Genomic_DNA"/>
</dbReference>
<feature type="domain" description="N-acetyltransferase" evidence="3">
    <location>
        <begin position="204"/>
        <end position="351"/>
    </location>
</feature>
<proteinExistence type="predicted"/>
<keyword evidence="4" id="KW-0808">Transferase</keyword>
<dbReference type="GO" id="GO:0010484">
    <property type="term" value="F:histone H3 acetyltransferase activity"/>
    <property type="evidence" value="ECO:0007669"/>
    <property type="project" value="TreeGrafter"/>
</dbReference>
<dbReference type="PANTHER" id="PTHR45750:SF3">
    <property type="entry name" value="HISTONE ACETYLTRANSFERASE"/>
    <property type="match status" value="1"/>
</dbReference>
<evidence type="ECO:0000256" key="2">
    <source>
        <dbReference type="SAM" id="MobiDB-lite"/>
    </source>
</evidence>